<gene>
    <name evidence="1" type="ORF">RPERSI_LOCUS7902</name>
</gene>
<keyword evidence="2" id="KW-1185">Reference proteome</keyword>
<dbReference type="EMBL" id="CAJVQC010013846">
    <property type="protein sequence ID" value="CAG8651799.1"/>
    <property type="molecule type" value="Genomic_DNA"/>
</dbReference>
<reference evidence="1" key="1">
    <citation type="submission" date="2021-06" db="EMBL/GenBank/DDBJ databases">
        <authorList>
            <person name="Kallberg Y."/>
            <person name="Tangrot J."/>
            <person name="Rosling A."/>
        </authorList>
    </citation>
    <scope>NUCLEOTIDE SEQUENCE</scope>
    <source>
        <strain evidence="1">MA461A</strain>
    </source>
</reference>
<name>A0ACA9NEZ3_9GLOM</name>
<accession>A0ACA9NEZ3</accession>
<comment type="caution">
    <text evidence="1">The sequence shown here is derived from an EMBL/GenBank/DDBJ whole genome shotgun (WGS) entry which is preliminary data.</text>
</comment>
<evidence type="ECO:0000313" key="1">
    <source>
        <dbReference type="EMBL" id="CAG8651799.1"/>
    </source>
</evidence>
<organism evidence="1 2">
    <name type="scientific">Racocetra persica</name>
    <dbReference type="NCBI Taxonomy" id="160502"/>
    <lineage>
        <taxon>Eukaryota</taxon>
        <taxon>Fungi</taxon>
        <taxon>Fungi incertae sedis</taxon>
        <taxon>Mucoromycota</taxon>
        <taxon>Glomeromycotina</taxon>
        <taxon>Glomeromycetes</taxon>
        <taxon>Diversisporales</taxon>
        <taxon>Gigasporaceae</taxon>
        <taxon>Racocetra</taxon>
    </lineage>
</organism>
<dbReference type="Proteomes" id="UP000789920">
    <property type="component" value="Unassembled WGS sequence"/>
</dbReference>
<evidence type="ECO:0000313" key="2">
    <source>
        <dbReference type="Proteomes" id="UP000789920"/>
    </source>
</evidence>
<sequence length="108" mass="12405">MFPLFLVIYENAAKLFKSAQTWANSQGGIYSSSETHLRQTKIWNSIHNHNLSEDLSEYPISRQFTNQQLERVAEMTTSSSCSQEIILAIYQNNLSASVINKDIYNTRQ</sequence>
<protein>
    <submittedName>
        <fullName evidence="1">27681_t:CDS:1</fullName>
    </submittedName>
</protein>
<proteinExistence type="predicted"/>